<dbReference type="Proteomes" id="UP001139319">
    <property type="component" value="Unassembled WGS sequence"/>
</dbReference>
<comment type="pathway">
    <text evidence="1">Lipid metabolism.</text>
</comment>
<evidence type="ECO:0000313" key="7">
    <source>
        <dbReference type="Proteomes" id="UP001139319"/>
    </source>
</evidence>
<evidence type="ECO:0000256" key="2">
    <source>
        <dbReference type="ARBA" id="ARBA00022679"/>
    </source>
</evidence>
<organism evidence="6 7">
    <name type="scientific">Gilvimarinus xylanilyticus</name>
    <dbReference type="NCBI Taxonomy" id="2944139"/>
    <lineage>
        <taxon>Bacteria</taxon>
        <taxon>Pseudomonadati</taxon>
        <taxon>Pseudomonadota</taxon>
        <taxon>Gammaproteobacteria</taxon>
        <taxon>Cellvibrionales</taxon>
        <taxon>Cellvibrionaceae</taxon>
        <taxon>Gilvimarinus</taxon>
    </lineage>
</organism>
<evidence type="ECO:0000256" key="1">
    <source>
        <dbReference type="ARBA" id="ARBA00005189"/>
    </source>
</evidence>
<dbReference type="InterPro" id="IPR002123">
    <property type="entry name" value="Plipid/glycerol_acylTrfase"/>
</dbReference>
<sequence>MLHRISYWGDRLWRTSATGFCFACFSFLALAQSVLVFPVIYALPGERGAKAARVRALQQFSFARFVALMEWLGLIRVHLHNRQLLERAGGHLVIANHPTLIDVVILFSLLPRANCVVKGALWRNLYIRGVMLAGGFISNASGDELLTGCRQALDDGQAVLIFPEGSRSVPGQALQFKRGAANVAVRTDAPLLTVFITCRPLTLVKGEPWYRIPPRKAHIDVFFYECLEPRALLEQYDDKPRAARLLTRYLENYYAEGLKRYG</sequence>
<evidence type="ECO:0000256" key="3">
    <source>
        <dbReference type="ARBA" id="ARBA00023315"/>
    </source>
</evidence>
<evidence type="ECO:0000256" key="4">
    <source>
        <dbReference type="SAM" id="Phobius"/>
    </source>
</evidence>
<keyword evidence="4" id="KW-0472">Membrane</keyword>
<gene>
    <name evidence="6" type="ORF">M6D89_12580</name>
</gene>
<dbReference type="EMBL" id="JAMFTH010000004">
    <property type="protein sequence ID" value="MCP8900137.1"/>
    <property type="molecule type" value="Genomic_DNA"/>
</dbReference>
<name>A0A9X2I788_9GAMM</name>
<keyword evidence="4" id="KW-0812">Transmembrane</keyword>
<keyword evidence="7" id="KW-1185">Reference proteome</keyword>
<dbReference type="GO" id="GO:0006654">
    <property type="term" value="P:phosphatidic acid biosynthetic process"/>
    <property type="evidence" value="ECO:0007669"/>
    <property type="project" value="TreeGrafter"/>
</dbReference>
<proteinExistence type="predicted"/>
<dbReference type="SMART" id="SM00563">
    <property type="entry name" value="PlsC"/>
    <property type="match status" value="1"/>
</dbReference>
<feature type="domain" description="Phospholipid/glycerol acyltransferase" evidence="5">
    <location>
        <begin position="91"/>
        <end position="199"/>
    </location>
</feature>
<dbReference type="PANTHER" id="PTHR10434">
    <property type="entry name" value="1-ACYL-SN-GLYCEROL-3-PHOSPHATE ACYLTRANSFERASE"/>
    <property type="match status" value="1"/>
</dbReference>
<reference evidence="6" key="1">
    <citation type="submission" date="2022-05" db="EMBL/GenBank/DDBJ databases">
        <authorList>
            <person name="Sun H.-N."/>
        </authorList>
    </citation>
    <scope>NUCLEOTIDE SEQUENCE</scope>
    <source>
        <strain evidence="6">HB14</strain>
    </source>
</reference>
<feature type="transmembrane region" description="Helical" evidence="4">
    <location>
        <begin position="20"/>
        <end position="41"/>
    </location>
</feature>
<accession>A0A9X2I788</accession>
<protein>
    <submittedName>
        <fullName evidence="6">1-acyl-sn-glycerol-3-phosphate acyltransferase</fullName>
    </submittedName>
</protein>
<keyword evidence="3 6" id="KW-0012">Acyltransferase</keyword>
<dbReference type="Pfam" id="PF01553">
    <property type="entry name" value="Acyltransferase"/>
    <property type="match status" value="1"/>
</dbReference>
<dbReference type="SUPFAM" id="SSF69593">
    <property type="entry name" value="Glycerol-3-phosphate (1)-acyltransferase"/>
    <property type="match status" value="1"/>
</dbReference>
<dbReference type="RefSeq" id="WP_253968433.1">
    <property type="nucleotide sequence ID" value="NZ_JAMFTH010000004.1"/>
</dbReference>
<dbReference type="GO" id="GO:0003841">
    <property type="term" value="F:1-acylglycerol-3-phosphate O-acyltransferase activity"/>
    <property type="evidence" value="ECO:0007669"/>
    <property type="project" value="TreeGrafter"/>
</dbReference>
<dbReference type="AlphaFoldDB" id="A0A9X2I788"/>
<reference evidence="6" key="2">
    <citation type="submission" date="2023-01" db="EMBL/GenBank/DDBJ databases">
        <title>Gilvimarinus xylanilyticus HB14 isolated from Caulerpa lentillifera aquaculture base in Hainan, China.</title>
        <authorList>
            <person name="Zhang Y.-J."/>
        </authorList>
    </citation>
    <scope>NUCLEOTIDE SEQUENCE</scope>
    <source>
        <strain evidence="6">HB14</strain>
    </source>
</reference>
<dbReference type="PANTHER" id="PTHR10434:SF66">
    <property type="entry name" value="PHOSPHOLIPID_GLYCEROL ACYLTRANSFERASE DOMAIN-CONTAINING PROTEIN"/>
    <property type="match status" value="1"/>
</dbReference>
<keyword evidence="2" id="KW-0808">Transferase</keyword>
<keyword evidence="4" id="KW-1133">Transmembrane helix</keyword>
<evidence type="ECO:0000313" key="6">
    <source>
        <dbReference type="EMBL" id="MCP8900137.1"/>
    </source>
</evidence>
<dbReference type="CDD" id="cd07989">
    <property type="entry name" value="LPLAT_AGPAT-like"/>
    <property type="match status" value="1"/>
</dbReference>
<evidence type="ECO:0000259" key="5">
    <source>
        <dbReference type="SMART" id="SM00563"/>
    </source>
</evidence>
<comment type="caution">
    <text evidence="6">The sequence shown here is derived from an EMBL/GenBank/DDBJ whole genome shotgun (WGS) entry which is preliminary data.</text>
</comment>